<name>A0A0S3RLN0_PHAAN</name>
<keyword evidence="2" id="KW-1185">Reference proteome</keyword>
<dbReference type="AlphaFoldDB" id="A0A0S3RLN0"/>
<feature type="non-terminal residue" evidence="1">
    <location>
        <position position="1"/>
    </location>
</feature>
<reference evidence="1 2" key="1">
    <citation type="journal article" date="2015" name="Sci. Rep.">
        <title>The power of single molecule real-time sequencing technology in the de novo assembly of a eukaryotic genome.</title>
        <authorList>
            <person name="Sakai H."/>
            <person name="Naito K."/>
            <person name="Ogiso-Tanaka E."/>
            <person name="Takahashi Y."/>
            <person name="Iseki K."/>
            <person name="Muto C."/>
            <person name="Satou K."/>
            <person name="Teruya K."/>
            <person name="Shiroma A."/>
            <person name="Shimoji M."/>
            <person name="Hirano T."/>
            <person name="Itoh T."/>
            <person name="Kaga A."/>
            <person name="Tomooka N."/>
        </authorList>
    </citation>
    <scope>NUCLEOTIDE SEQUENCE [LARGE SCALE GENOMIC DNA]</scope>
    <source>
        <strain evidence="2">cv. Shumari</strain>
    </source>
</reference>
<protein>
    <submittedName>
        <fullName evidence="1">Uncharacterized protein</fullName>
    </submittedName>
</protein>
<accession>A0A0S3RLN0</accession>
<evidence type="ECO:0000313" key="2">
    <source>
        <dbReference type="Proteomes" id="UP000291084"/>
    </source>
</evidence>
<gene>
    <name evidence="1" type="primary">Vigan.03G120500</name>
    <name evidence="1" type="ORF">VIGAN_03120500</name>
</gene>
<dbReference type="EMBL" id="AP015036">
    <property type="protein sequence ID" value="BAT81479.1"/>
    <property type="molecule type" value="Genomic_DNA"/>
</dbReference>
<dbReference type="Proteomes" id="UP000291084">
    <property type="component" value="Chromosome 3"/>
</dbReference>
<proteinExistence type="predicted"/>
<evidence type="ECO:0000313" key="1">
    <source>
        <dbReference type="EMBL" id="BAT81479.1"/>
    </source>
</evidence>
<organism evidence="1 2">
    <name type="scientific">Vigna angularis var. angularis</name>
    <dbReference type="NCBI Taxonomy" id="157739"/>
    <lineage>
        <taxon>Eukaryota</taxon>
        <taxon>Viridiplantae</taxon>
        <taxon>Streptophyta</taxon>
        <taxon>Embryophyta</taxon>
        <taxon>Tracheophyta</taxon>
        <taxon>Spermatophyta</taxon>
        <taxon>Magnoliopsida</taxon>
        <taxon>eudicotyledons</taxon>
        <taxon>Gunneridae</taxon>
        <taxon>Pentapetalae</taxon>
        <taxon>rosids</taxon>
        <taxon>fabids</taxon>
        <taxon>Fabales</taxon>
        <taxon>Fabaceae</taxon>
        <taxon>Papilionoideae</taxon>
        <taxon>50 kb inversion clade</taxon>
        <taxon>NPAAA clade</taxon>
        <taxon>indigoferoid/millettioid clade</taxon>
        <taxon>Phaseoleae</taxon>
        <taxon>Vigna</taxon>
    </lineage>
</organism>
<sequence>PAIHLSETISRAKVQMRKSTLLKLGFVRKRQRSFIARDCEQAETQSARAEAEAVIRLKTIGGLREDDEQRLPDLRKSEASRVLLFLSHFFPLFLFSL</sequence>